<evidence type="ECO:0000313" key="1">
    <source>
        <dbReference type="EMBL" id="MFD1508318.1"/>
    </source>
</evidence>
<protein>
    <submittedName>
        <fullName evidence="1">Uncharacterized protein</fullName>
    </submittedName>
</protein>
<gene>
    <name evidence="1" type="ORF">ACFTOW_02745</name>
</gene>
<sequence length="49" mass="5440">MMQTLKTRLGLDLAKDVSAEPVPPKVTRTEIATLFRYELGYAARGFNGL</sequence>
<evidence type="ECO:0000313" key="2">
    <source>
        <dbReference type="Proteomes" id="UP001597186"/>
    </source>
</evidence>
<organism evidence="1 2">
    <name type="scientific">Lacimonas salitolerans</name>
    <dbReference type="NCBI Taxonomy" id="1323750"/>
    <lineage>
        <taxon>Bacteria</taxon>
        <taxon>Pseudomonadati</taxon>
        <taxon>Pseudomonadota</taxon>
        <taxon>Alphaproteobacteria</taxon>
        <taxon>Rhodobacterales</taxon>
        <taxon>Paracoccaceae</taxon>
        <taxon>Lacimonas</taxon>
    </lineage>
</organism>
<dbReference type="Proteomes" id="UP001597186">
    <property type="component" value="Unassembled WGS sequence"/>
</dbReference>
<keyword evidence="2" id="KW-1185">Reference proteome</keyword>
<dbReference type="EMBL" id="JBHUDD010000027">
    <property type="protein sequence ID" value="MFD1508318.1"/>
    <property type="molecule type" value="Genomic_DNA"/>
</dbReference>
<proteinExistence type="predicted"/>
<dbReference type="RefSeq" id="WP_379912822.1">
    <property type="nucleotide sequence ID" value="NZ_JBHUDD010000027.1"/>
</dbReference>
<reference evidence="2" key="1">
    <citation type="journal article" date="2019" name="Int. J. Syst. Evol. Microbiol.">
        <title>The Global Catalogue of Microorganisms (GCM) 10K type strain sequencing project: providing services to taxonomists for standard genome sequencing and annotation.</title>
        <authorList>
            <consortium name="The Broad Institute Genomics Platform"/>
            <consortium name="The Broad Institute Genome Sequencing Center for Infectious Disease"/>
            <person name="Wu L."/>
            <person name="Ma J."/>
        </authorList>
    </citation>
    <scope>NUCLEOTIDE SEQUENCE [LARGE SCALE GENOMIC DNA]</scope>
    <source>
        <strain evidence="2">CGMCC 1.12477</strain>
    </source>
</reference>
<name>A0ABW4EEF1_9RHOB</name>
<accession>A0ABW4EEF1</accession>
<comment type="caution">
    <text evidence="1">The sequence shown here is derived from an EMBL/GenBank/DDBJ whole genome shotgun (WGS) entry which is preliminary data.</text>
</comment>